<accession>A0A1G9DBV6</accession>
<evidence type="ECO:0000313" key="2">
    <source>
        <dbReference type="EMBL" id="SDK61325.1"/>
    </source>
</evidence>
<sequence>MKAIRNDTTTYKMRQITISILSIAFVIFSFFVVFIQFMAGGNTIVIIEELLLILFLILILPINRSLLLSKISKQSVNFFILFLFLNLGFIFSKYINHRSFVVEGLYPYDVLMQIAEFNCLFILYFIYSFKKNHLINNLISTGSYIIVLSLISANIYIKLTTEIINYTG</sequence>
<dbReference type="Proteomes" id="UP000199580">
    <property type="component" value="Unassembled WGS sequence"/>
</dbReference>
<protein>
    <submittedName>
        <fullName evidence="2">Uncharacterized protein</fullName>
    </submittedName>
</protein>
<keyword evidence="1" id="KW-0472">Membrane</keyword>
<evidence type="ECO:0000313" key="3">
    <source>
        <dbReference type="Proteomes" id="UP000199580"/>
    </source>
</evidence>
<feature type="transmembrane region" description="Helical" evidence="1">
    <location>
        <begin position="44"/>
        <end position="63"/>
    </location>
</feature>
<dbReference type="STRING" id="1128970.SAMN04487935_3768"/>
<reference evidence="2 3" key="1">
    <citation type="submission" date="2016-10" db="EMBL/GenBank/DDBJ databases">
        <authorList>
            <person name="de Groot N.N."/>
        </authorList>
    </citation>
    <scope>NUCLEOTIDE SEQUENCE [LARGE SCALE GENOMIC DNA]</scope>
    <source>
        <strain evidence="2 3">CGMCC 1.10076</strain>
    </source>
</reference>
<feature type="transmembrane region" description="Helical" evidence="1">
    <location>
        <begin position="75"/>
        <end position="95"/>
    </location>
</feature>
<keyword evidence="1" id="KW-1133">Transmembrane helix</keyword>
<proteinExistence type="predicted"/>
<dbReference type="AlphaFoldDB" id="A0A1G9DBV6"/>
<dbReference type="EMBL" id="FNEZ01000010">
    <property type="protein sequence ID" value="SDK61325.1"/>
    <property type="molecule type" value="Genomic_DNA"/>
</dbReference>
<feature type="transmembrane region" description="Helical" evidence="1">
    <location>
        <begin position="110"/>
        <end position="127"/>
    </location>
</feature>
<gene>
    <name evidence="2" type="ORF">SAMN04487935_3768</name>
</gene>
<evidence type="ECO:0000256" key="1">
    <source>
        <dbReference type="SAM" id="Phobius"/>
    </source>
</evidence>
<feature type="transmembrane region" description="Helical" evidence="1">
    <location>
        <begin position="20"/>
        <end position="38"/>
    </location>
</feature>
<keyword evidence="1" id="KW-0812">Transmembrane</keyword>
<feature type="transmembrane region" description="Helical" evidence="1">
    <location>
        <begin position="134"/>
        <end position="157"/>
    </location>
</feature>
<keyword evidence="3" id="KW-1185">Reference proteome</keyword>
<organism evidence="2 3">
    <name type="scientific">Flavobacterium noncentrifugens</name>
    <dbReference type="NCBI Taxonomy" id="1128970"/>
    <lineage>
        <taxon>Bacteria</taxon>
        <taxon>Pseudomonadati</taxon>
        <taxon>Bacteroidota</taxon>
        <taxon>Flavobacteriia</taxon>
        <taxon>Flavobacteriales</taxon>
        <taxon>Flavobacteriaceae</taxon>
        <taxon>Flavobacterium</taxon>
    </lineage>
</organism>
<name>A0A1G9DBV6_9FLAO</name>